<organism evidence="2 3">
    <name type="scientific">Paracoccidioides brasiliensis</name>
    <dbReference type="NCBI Taxonomy" id="121759"/>
    <lineage>
        <taxon>Eukaryota</taxon>
        <taxon>Fungi</taxon>
        <taxon>Dikarya</taxon>
        <taxon>Ascomycota</taxon>
        <taxon>Pezizomycotina</taxon>
        <taxon>Eurotiomycetes</taxon>
        <taxon>Eurotiomycetidae</taxon>
        <taxon>Onygenales</taxon>
        <taxon>Ajellomycetaceae</taxon>
        <taxon>Paracoccidioides</taxon>
    </lineage>
</organism>
<gene>
    <name evidence="2" type="ORF">ACO22_05059</name>
</gene>
<evidence type="ECO:0000313" key="3">
    <source>
        <dbReference type="Proteomes" id="UP000242814"/>
    </source>
</evidence>
<proteinExistence type="predicted"/>
<feature type="compositionally biased region" description="Low complexity" evidence="1">
    <location>
        <begin position="99"/>
        <end position="115"/>
    </location>
</feature>
<comment type="caution">
    <text evidence="2">The sequence shown here is derived from an EMBL/GenBank/DDBJ whole genome shotgun (WGS) entry which is preliminary data.</text>
</comment>
<feature type="region of interest" description="Disordered" evidence="1">
    <location>
        <begin position="61"/>
        <end position="115"/>
    </location>
</feature>
<dbReference type="VEuPathDB" id="FungiDB:PABG_03789"/>
<dbReference type="EMBL" id="LZYO01000213">
    <property type="protein sequence ID" value="ODH25824.1"/>
    <property type="molecule type" value="Genomic_DNA"/>
</dbReference>
<sequence>MAYSNQVKRGAAYSIATQIENGPEANNALLVASANVSSVKVQALMAIKSSTANGSSIIASPKTKSVKEKNTSNVKPRNTVFDNHNDQKDSDNEDEDDAASTVSTNSDSSIISNASSNPGLVTQLKMGLLAEQVRRTLNEVVAAEKSVAAIAGYDFFNIAGDLEKTTTQILASYMTMCKLYEQQQDDSDTDDDSGPEMSATIRSVIARYPTLRGRCGL</sequence>
<feature type="compositionally biased region" description="Polar residues" evidence="1">
    <location>
        <begin position="71"/>
        <end position="82"/>
    </location>
</feature>
<accession>A0A1D2JBJ3</accession>
<dbReference type="Proteomes" id="UP000242814">
    <property type="component" value="Unassembled WGS sequence"/>
</dbReference>
<evidence type="ECO:0000256" key="1">
    <source>
        <dbReference type="SAM" id="MobiDB-lite"/>
    </source>
</evidence>
<reference evidence="2 3" key="1">
    <citation type="submission" date="2016-06" db="EMBL/GenBank/DDBJ databases">
        <authorList>
            <person name="Kjaerup R.B."/>
            <person name="Dalgaard T.S."/>
            <person name="Juul-Madsen H.R."/>
        </authorList>
    </citation>
    <scope>NUCLEOTIDE SEQUENCE [LARGE SCALE GENOMIC DNA]</scope>
    <source>
        <strain evidence="2 3">Pb300</strain>
    </source>
</reference>
<name>A0A1D2JBJ3_PARBR</name>
<dbReference type="AlphaFoldDB" id="A0A1D2JBJ3"/>
<dbReference type="VEuPathDB" id="FungiDB:PADG_00031"/>
<dbReference type="OrthoDB" id="4188710at2759"/>
<protein>
    <submittedName>
        <fullName evidence="2">Uncharacterized protein</fullName>
    </submittedName>
</protein>
<evidence type="ECO:0000313" key="2">
    <source>
        <dbReference type="EMBL" id="ODH25824.1"/>
    </source>
</evidence>